<dbReference type="EMBL" id="BLLF01000960">
    <property type="protein sequence ID" value="GFH16202.1"/>
    <property type="molecule type" value="Genomic_DNA"/>
</dbReference>
<evidence type="ECO:0000313" key="2">
    <source>
        <dbReference type="Proteomes" id="UP000485058"/>
    </source>
</evidence>
<dbReference type="Gene3D" id="1.10.510.10">
    <property type="entry name" value="Transferase(Phosphotransferase) domain 1"/>
    <property type="match status" value="1"/>
</dbReference>
<accession>A0A699ZKA7</accession>
<dbReference type="SUPFAM" id="SSF56112">
    <property type="entry name" value="Protein kinase-like (PK-like)"/>
    <property type="match status" value="1"/>
</dbReference>
<reference evidence="1 2" key="1">
    <citation type="submission" date="2020-02" db="EMBL/GenBank/DDBJ databases">
        <title>Draft genome sequence of Haematococcus lacustris strain NIES-144.</title>
        <authorList>
            <person name="Morimoto D."/>
            <person name="Nakagawa S."/>
            <person name="Yoshida T."/>
            <person name="Sawayama S."/>
        </authorList>
    </citation>
    <scope>NUCLEOTIDE SEQUENCE [LARGE SCALE GENOMIC DNA]</scope>
    <source>
        <strain evidence="1 2">NIES-144</strain>
    </source>
</reference>
<protein>
    <recommendedName>
        <fullName evidence="3">Protein kinase domain-containing protein</fullName>
    </recommendedName>
</protein>
<proteinExistence type="predicted"/>
<gene>
    <name evidence="1" type="ORF">HaLaN_12577</name>
</gene>
<dbReference type="Proteomes" id="UP000485058">
    <property type="component" value="Unassembled WGS sequence"/>
</dbReference>
<name>A0A699ZKA7_HAELA</name>
<comment type="caution">
    <text evidence="1">The sequence shown here is derived from an EMBL/GenBank/DDBJ whole genome shotgun (WGS) entry which is preliminary data.</text>
</comment>
<organism evidence="1 2">
    <name type="scientific">Haematococcus lacustris</name>
    <name type="common">Green alga</name>
    <name type="synonym">Haematococcus pluvialis</name>
    <dbReference type="NCBI Taxonomy" id="44745"/>
    <lineage>
        <taxon>Eukaryota</taxon>
        <taxon>Viridiplantae</taxon>
        <taxon>Chlorophyta</taxon>
        <taxon>core chlorophytes</taxon>
        <taxon>Chlorophyceae</taxon>
        <taxon>CS clade</taxon>
        <taxon>Chlamydomonadales</taxon>
        <taxon>Haematococcaceae</taxon>
        <taxon>Haematococcus</taxon>
    </lineage>
</organism>
<feature type="non-terminal residue" evidence="1">
    <location>
        <position position="1"/>
    </location>
</feature>
<dbReference type="AlphaFoldDB" id="A0A699ZKA7"/>
<dbReference type="InterPro" id="IPR011009">
    <property type="entry name" value="Kinase-like_dom_sf"/>
</dbReference>
<keyword evidence="2" id="KW-1185">Reference proteome</keyword>
<sequence length="73" mass="8168">MYEIATGRRAYAKMRQADLLRSKLAHETKDMLEFPPGCCPQSYIDLASSCWAVPSQRPCMDQRALHPVGGAIK</sequence>
<evidence type="ECO:0000313" key="1">
    <source>
        <dbReference type="EMBL" id="GFH16202.1"/>
    </source>
</evidence>
<evidence type="ECO:0008006" key="3">
    <source>
        <dbReference type="Google" id="ProtNLM"/>
    </source>
</evidence>